<feature type="region of interest" description="Disordered" evidence="1">
    <location>
        <begin position="121"/>
        <end position="146"/>
    </location>
</feature>
<name>A0ABD2WBF0_9HYME</name>
<accession>A0ABD2WBF0</accession>
<gene>
    <name evidence="2" type="ORF">TKK_015214</name>
</gene>
<sequence>MFHMHFGISVPYRAWRKVIKSQSSCRFLRALVLHIWPEEEFIRKAVQFDQVRDKTNREPLTPRKTEALKRGYIQYLLHKREMKKVVNTKQEKKIRDQRINKFGRELGIIISHKRTKWFAEYAETKTDEETDTETDSETDSETDPEM</sequence>
<comment type="caution">
    <text evidence="2">The sequence shown here is derived from an EMBL/GenBank/DDBJ whole genome shotgun (WGS) entry which is preliminary data.</text>
</comment>
<dbReference type="EMBL" id="JBJJXI010000122">
    <property type="protein sequence ID" value="KAL3389854.1"/>
    <property type="molecule type" value="Genomic_DNA"/>
</dbReference>
<keyword evidence="3" id="KW-1185">Reference proteome</keyword>
<reference evidence="2 3" key="1">
    <citation type="journal article" date="2024" name="bioRxiv">
        <title>A reference genome for Trichogramma kaykai: A tiny desert-dwelling parasitoid wasp with competing sex-ratio distorters.</title>
        <authorList>
            <person name="Culotta J."/>
            <person name="Lindsey A.R."/>
        </authorList>
    </citation>
    <scope>NUCLEOTIDE SEQUENCE [LARGE SCALE GENOMIC DNA]</scope>
    <source>
        <strain evidence="2 3">KSX58</strain>
    </source>
</reference>
<evidence type="ECO:0000313" key="2">
    <source>
        <dbReference type="EMBL" id="KAL3389854.1"/>
    </source>
</evidence>
<dbReference type="AlphaFoldDB" id="A0ABD2WBF0"/>
<dbReference type="Proteomes" id="UP001627154">
    <property type="component" value="Unassembled WGS sequence"/>
</dbReference>
<evidence type="ECO:0000256" key="1">
    <source>
        <dbReference type="SAM" id="MobiDB-lite"/>
    </source>
</evidence>
<evidence type="ECO:0000313" key="3">
    <source>
        <dbReference type="Proteomes" id="UP001627154"/>
    </source>
</evidence>
<feature type="compositionally biased region" description="Acidic residues" evidence="1">
    <location>
        <begin position="128"/>
        <end position="146"/>
    </location>
</feature>
<protein>
    <submittedName>
        <fullName evidence="2">Uncharacterized protein</fullName>
    </submittedName>
</protein>
<organism evidence="2 3">
    <name type="scientific">Trichogramma kaykai</name>
    <dbReference type="NCBI Taxonomy" id="54128"/>
    <lineage>
        <taxon>Eukaryota</taxon>
        <taxon>Metazoa</taxon>
        <taxon>Ecdysozoa</taxon>
        <taxon>Arthropoda</taxon>
        <taxon>Hexapoda</taxon>
        <taxon>Insecta</taxon>
        <taxon>Pterygota</taxon>
        <taxon>Neoptera</taxon>
        <taxon>Endopterygota</taxon>
        <taxon>Hymenoptera</taxon>
        <taxon>Apocrita</taxon>
        <taxon>Proctotrupomorpha</taxon>
        <taxon>Chalcidoidea</taxon>
        <taxon>Trichogrammatidae</taxon>
        <taxon>Trichogramma</taxon>
    </lineage>
</organism>
<proteinExistence type="predicted"/>